<gene>
    <name evidence="3" type="ORF">I8J30_20055</name>
</gene>
<feature type="signal peptide" evidence="1">
    <location>
        <begin position="1"/>
        <end position="26"/>
    </location>
</feature>
<dbReference type="PROSITE" id="PS51257">
    <property type="entry name" value="PROKAR_LIPOPROTEIN"/>
    <property type="match status" value="1"/>
</dbReference>
<reference evidence="3 4" key="1">
    <citation type="submission" date="2021-04" db="EMBL/GenBank/DDBJ databases">
        <title>Paenibacillus sp. DLE-14 whole genome sequence.</title>
        <authorList>
            <person name="Ham Y.J."/>
        </authorList>
    </citation>
    <scope>NUCLEOTIDE SEQUENCE [LARGE SCALE GENOMIC DNA]</scope>
    <source>
        <strain evidence="3 4">DLE-14</strain>
    </source>
</reference>
<dbReference type="InterPro" id="IPR036582">
    <property type="entry name" value="Mao_N_sf"/>
</dbReference>
<organism evidence="3 4">
    <name type="scientific">Paenibacillus lignilyticus</name>
    <dbReference type="NCBI Taxonomy" id="1172615"/>
    <lineage>
        <taxon>Bacteria</taxon>
        <taxon>Bacillati</taxon>
        <taxon>Bacillota</taxon>
        <taxon>Bacilli</taxon>
        <taxon>Bacillales</taxon>
        <taxon>Paenibacillaceae</taxon>
        <taxon>Paenibacillus</taxon>
    </lineage>
</organism>
<dbReference type="RefSeq" id="WP_210661151.1">
    <property type="nucleotide sequence ID" value="NZ_JAGKSP010000009.1"/>
</dbReference>
<name>A0ABS5CGN8_9BACL</name>
<dbReference type="EMBL" id="JAGKSP010000009">
    <property type="protein sequence ID" value="MBP3965024.1"/>
    <property type="molecule type" value="Genomic_DNA"/>
</dbReference>
<dbReference type="Pfam" id="PF07833">
    <property type="entry name" value="Cu_amine_oxidN1"/>
    <property type="match status" value="1"/>
</dbReference>
<feature type="domain" description="Copper amine oxidase-like N-terminal" evidence="2">
    <location>
        <begin position="67"/>
        <end position="162"/>
    </location>
</feature>
<dbReference type="Proteomes" id="UP000673394">
    <property type="component" value="Unassembled WGS sequence"/>
</dbReference>
<dbReference type="SUPFAM" id="SSF55383">
    <property type="entry name" value="Copper amine oxidase, domain N"/>
    <property type="match status" value="1"/>
</dbReference>
<protein>
    <submittedName>
        <fullName evidence="3">Copper amine oxidase N-terminal domain-containing protein</fullName>
    </submittedName>
</protein>
<feature type="chain" id="PRO_5045559811" evidence="1">
    <location>
        <begin position="27"/>
        <end position="346"/>
    </location>
</feature>
<evidence type="ECO:0000313" key="3">
    <source>
        <dbReference type="EMBL" id="MBP3965024.1"/>
    </source>
</evidence>
<comment type="caution">
    <text evidence="3">The sequence shown here is derived from an EMBL/GenBank/DDBJ whole genome shotgun (WGS) entry which is preliminary data.</text>
</comment>
<dbReference type="InterPro" id="IPR012854">
    <property type="entry name" value="Cu_amine_oxidase-like_N"/>
</dbReference>
<dbReference type="Gene3D" id="3.30.457.10">
    <property type="entry name" value="Copper amine oxidase-like, N-terminal domain"/>
    <property type="match status" value="1"/>
</dbReference>
<keyword evidence="1" id="KW-0732">Signal</keyword>
<keyword evidence="4" id="KW-1185">Reference proteome</keyword>
<evidence type="ECO:0000313" key="4">
    <source>
        <dbReference type="Proteomes" id="UP000673394"/>
    </source>
</evidence>
<accession>A0ABS5CGN8</accession>
<sequence>MRKKIRIHAVALFILACCLVVNNLVAAEMAEENKLVPEEGAYAFFILEIGSSTMIFNGKQEEIDPGYKTSPVLMNGKTLIPMRAIIEKLGGSLSWDASQKKIDITYNGKRITLQIGSKTAVVGDSKVQLDLEALVRKDRVMIPLRFVAENLGCNVYWHGNNTITISTNALKDTYSADRFSEDDLSIYDAILKKQIRLGMTKDEIDAIYGFKPEDPFMGRYEYEGLQVFYRDGVAAGLLVSSGENLTTRFSTVRNVTFFSPKSYVQKKYGPSLEEVEDVPDGERYGTYLFRKEVSGAESTLVKLEASPPFTEPKDNLYYVSFLYDESEDRKVTFMLIGDYEFGMMGK</sequence>
<proteinExistence type="predicted"/>
<evidence type="ECO:0000259" key="2">
    <source>
        <dbReference type="Pfam" id="PF07833"/>
    </source>
</evidence>
<evidence type="ECO:0000256" key="1">
    <source>
        <dbReference type="SAM" id="SignalP"/>
    </source>
</evidence>